<evidence type="ECO:0000256" key="1">
    <source>
        <dbReference type="PROSITE-ProRule" id="PRU00409"/>
    </source>
</evidence>
<keyword evidence="1" id="KW-0067">ATP-binding</keyword>
<gene>
    <name evidence="3" type="ORF">SAMN02745216_04860</name>
</gene>
<dbReference type="GO" id="GO:0005737">
    <property type="term" value="C:cytoplasm"/>
    <property type="evidence" value="ECO:0007669"/>
    <property type="project" value="TreeGrafter"/>
</dbReference>
<dbReference type="GO" id="GO:0046872">
    <property type="term" value="F:metal ion binding"/>
    <property type="evidence" value="ECO:0007669"/>
    <property type="project" value="InterPro"/>
</dbReference>
<keyword evidence="1" id="KW-0547">Nucleotide-binding</keyword>
<dbReference type="GO" id="GO:0005524">
    <property type="term" value="F:ATP binding"/>
    <property type="evidence" value="ECO:0007669"/>
    <property type="project" value="UniProtKB-UniRule"/>
</dbReference>
<dbReference type="GO" id="GO:0009432">
    <property type="term" value="P:SOS response"/>
    <property type="evidence" value="ECO:0007669"/>
    <property type="project" value="TreeGrafter"/>
</dbReference>
<keyword evidence="4" id="KW-1185">Reference proteome</keyword>
<keyword evidence="3" id="KW-0436">Ligase</keyword>
<sequence length="258" mass="28807">MSIAVALENRLSQCPRIATLGVKPNFSDYSPREQALIRKAETIYYPSSFYAPLFQAMGKKTFPSPGVYACAQDKIAQTALFHLLQVPHPRTKVYYGPQQKKFILRDFGLPLVAKIPRGSAQGRGVFLIQKPEQLAEYCKENHAAYIQEHLPIDRDIRVVVVGKQAVISYWRVPEQDAFLHNVAAGGEIVFDDVPREAVDLAMKTAIGCGWDDVGLDLCMVNGRPLVMEANMKYGRQGFALAGIDYYSMMETFIADGKI</sequence>
<dbReference type="GO" id="GO:0005840">
    <property type="term" value="C:ribosome"/>
    <property type="evidence" value="ECO:0007669"/>
    <property type="project" value="UniProtKB-KW"/>
</dbReference>
<dbReference type="Gene3D" id="3.30.1490.20">
    <property type="entry name" value="ATP-grasp fold, A domain"/>
    <property type="match status" value="1"/>
</dbReference>
<evidence type="ECO:0000313" key="4">
    <source>
        <dbReference type="Proteomes" id="UP000183994"/>
    </source>
</evidence>
<keyword evidence="3" id="KW-0689">Ribosomal protein</keyword>
<dbReference type="OrthoDB" id="1704979at2"/>
<dbReference type="STRING" id="1121393.SAMN02745216_04860"/>
<dbReference type="EMBL" id="FQZU01000054">
    <property type="protein sequence ID" value="SHL23117.1"/>
    <property type="molecule type" value="Genomic_DNA"/>
</dbReference>
<dbReference type="PANTHER" id="PTHR21621">
    <property type="entry name" value="RIBOSOMAL PROTEIN S6 MODIFICATION PROTEIN"/>
    <property type="match status" value="1"/>
</dbReference>
<accession>A0A1M6YY42</accession>
<dbReference type="SUPFAM" id="SSF56059">
    <property type="entry name" value="Glutathione synthetase ATP-binding domain-like"/>
    <property type="match status" value="1"/>
</dbReference>
<dbReference type="Gene3D" id="3.30.470.20">
    <property type="entry name" value="ATP-grasp fold, B domain"/>
    <property type="match status" value="1"/>
</dbReference>
<name>A0A1M6YY42_9BACT</name>
<dbReference type="PROSITE" id="PS50975">
    <property type="entry name" value="ATP_GRASP"/>
    <property type="match status" value="1"/>
</dbReference>
<proteinExistence type="predicted"/>
<dbReference type="InterPro" id="IPR013815">
    <property type="entry name" value="ATP_grasp_subdomain_1"/>
</dbReference>
<dbReference type="InterPro" id="IPR011761">
    <property type="entry name" value="ATP-grasp"/>
</dbReference>
<organism evidence="3 4">
    <name type="scientific">Desulfatibacillum alkenivorans DSM 16219</name>
    <dbReference type="NCBI Taxonomy" id="1121393"/>
    <lineage>
        <taxon>Bacteria</taxon>
        <taxon>Pseudomonadati</taxon>
        <taxon>Thermodesulfobacteriota</taxon>
        <taxon>Desulfobacteria</taxon>
        <taxon>Desulfobacterales</taxon>
        <taxon>Desulfatibacillaceae</taxon>
        <taxon>Desulfatibacillum</taxon>
    </lineage>
</organism>
<dbReference type="Pfam" id="PF08443">
    <property type="entry name" value="RimK"/>
    <property type="match status" value="1"/>
</dbReference>
<evidence type="ECO:0000259" key="2">
    <source>
        <dbReference type="PROSITE" id="PS50975"/>
    </source>
</evidence>
<dbReference type="Proteomes" id="UP000183994">
    <property type="component" value="Unassembled WGS sequence"/>
</dbReference>
<evidence type="ECO:0000313" key="3">
    <source>
        <dbReference type="EMBL" id="SHL23117.1"/>
    </source>
</evidence>
<dbReference type="GO" id="GO:0018169">
    <property type="term" value="F:ribosomal S6-glutamic acid ligase activity"/>
    <property type="evidence" value="ECO:0007669"/>
    <property type="project" value="TreeGrafter"/>
</dbReference>
<reference evidence="4" key="1">
    <citation type="submission" date="2016-11" db="EMBL/GenBank/DDBJ databases">
        <authorList>
            <person name="Varghese N."/>
            <person name="Submissions S."/>
        </authorList>
    </citation>
    <scope>NUCLEOTIDE SEQUENCE [LARGE SCALE GENOMIC DNA]</scope>
    <source>
        <strain evidence="4">DSM 16219</strain>
    </source>
</reference>
<dbReference type="AlphaFoldDB" id="A0A1M6YY42"/>
<dbReference type="PANTHER" id="PTHR21621:SF0">
    <property type="entry name" value="BETA-CITRYLGLUTAMATE SYNTHASE B-RELATED"/>
    <property type="match status" value="1"/>
</dbReference>
<feature type="domain" description="ATP-grasp" evidence="2">
    <location>
        <begin position="78"/>
        <end position="254"/>
    </location>
</feature>
<dbReference type="RefSeq" id="WP_073478841.1">
    <property type="nucleotide sequence ID" value="NZ_FQZU01000054.1"/>
</dbReference>
<protein>
    <submittedName>
        <fullName evidence="3">Ribosomal protein S6--L-glutamate ligase</fullName>
    </submittedName>
</protein>
<keyword evidence="3" id="KW-0687">Ribonucleoprotein</keyword>
<dbReference type="InterPro" id="IPR013651">
    <property type="entry name" value="ATP-grasp_RimK-type"/>
</dbReference>